<dbReference type="PANTHER" id="PTHR31299:SF0">
    <property type="entry name" value="ESTERASE, PUTATIVE (AFU_ORTHOLOGUE AFUA_1G05850)-RELATED"/>
    <property type="match status" value="1"/>
</dbReference>
<gene>
    <name evidence="2" type="ORF">J2Z44_003555</name>
</gene>
<feature type="transmembrane region" description="Helical" evidence="1">
    <location>
        <begin position="7"/>
        <end position="27"/>
    </location>
</feature>
<sequence length="447" mass="52130">MGKFKKTIIFTLIIIVVILGTCGFYYVKRNLVTKALKKELIPLKTVEASSSFEDMEPLKEVLKDKQIVAMGEATHGTSEFFKMKHRMLEFLVEEMGYRVFAIEGDFGAAEIINDYVLKGEGTAKEALGAMEMWQWDTTEVLNMIEWMRKYNEDPSHERKVKFYGFDMQSKEHSVRSLFKYLEKTDETVSKEYRQKFERYINNSIRVLKREDYDSVLTHTPELMGVLEKNKESFVSKTSAEEYNRAVQHLKIINKNAKYFKARIVDVYGVDSESNNLRDEAMAENVKWIIDYESKLGNEKIMLWGHNFHITKLSPDFTAMGEQLSKLYGDKYYSVAFDFHEGSFNAIQSDSRGFYTGGVMKFTIKPMKIKMLSDSFVDTGIYLGFLDFKKASEEEEIKELIMKQQRIHFVANGYVDNEEWLYKRITPTKSFDGLIFIKDTTEVTKIIR</sequence>
<dbReference type="Pfam" id="PF05139">
    <property type="entry name" value="Erythro_esteras"/>
    <property type="match status" value="1"/>
</dbReference>
<reference evidence="2 3" key="1">
    <citation type="submission" date="2021-03" db="EMBL/GenBank/DDBJ databases">
        <title>Genomic Encyclopedia of Type Strains, Phase IV (KMG-IV): sequencing the most valuable type-strain genomes for metagenomic binning, comparative biology and taxonomic classification.</title>
        <authorList>
            <person name="Goeker M."/>
        </authorList>
    </citation>
    <scope>NUCLEOTIDE SEQUENCE [LARGE SCALE GENOMIC DNA]</scope>
    <source>
        <strain evidence="2 3">DSM 28650</strain>
    </source>
</reference>
<dbReference type="EC" id="3.1.1.-" evidence="2"/>
<dbReference type="Gene3D" id="3.30.1870.10">
    <property type="entry name" value="EreA-like, domain 2"/>
    <property type="match status" value="1"/>
</dbReference>
<dbReference type="Gene3D" id="3.40.1660.10">
    <property type="entry name" value="EreA-like (biosynthetic domain)"/>
    <property type="match status" value="1"/>
</dbReference>
<dbReference type="CDD" id="cd14728">
    <property type="entry name" value="Ere-like"/>
    <property type="match status" value="1"/>
</dbReference>
<dbReference type="Gene3D" id="1.20.1440.30">
    <property type="entry name" value="Biosynthetic Protein domain"/>
    <property type="match status" value="1"/>
</dbReference>
<dbReference type="Proteomes" id="UP001519308">
    <property type="component" value="Unassembled WGS sequence"/>
</dbReference>
<comment type="caution">
    <text evidence="2">The sequence shown here is derived from an EMBL/GenBank/DDBJ whole genome shotgun (WGS) entry which is preliminary data.</text>
</comment>
<dbReference type="InterPro" id="IPR014622">
    <property type="entry name" value="UCP036794_erythomycin"/>
</dbReference>
<proteinExistence type="predicted"/>
<name>A0ABS4K7E9_9CLOT</name>
<dbReference type="SUPFAM" id="SSF159501">
    <property type="entry name" value="EreA/ChaN-like"/>
    <property type="match status" value="1"/>
</dbReference>
<dbReference type="GO" id="GO:0016787">
    <property type="term" value="F:hydrolase activity"/>
    <property type="evidence" value="ECO:0007669"/>
    <property type="project" value="UniProtKB-KW"/>
</dbReference>
<keyword evidence="2" id="KW-0378">Hydrolase</keyword>
<evidence type="ECO:0000256" key="1">
    <source>
        <dbReference type="SAM" id="Phobius"/>
    </source>
</evidence>
<organism evidence="2 3">
    <name type="scientific">Clostridium punense</name>
    <dbReference type="NCBI Taxonomy" id="1054297"/>
    <lineage>
        <taxon>Bacteria</taxon>
        <taxon>Bacillati</taxon>
        <taxon>Bacillota</taxon>
        <taxon>Clostridia</taxon>
        <taxon>Eubacteriales</taxon>
        <taxon>Clostridiaceae</taxon>
        <taxon>Clostridium</taxon>
    </lineage>
</organism>
<dbReference type="RefSeq" id="WP_209649879.1">
    <property type="nucleotide sequence ID" value="NZ_JAGGLL010000036.1"/>
</dbReference>
<dbReference type="InterPro" id="IPR007815">
    <property type="entry name" value="Emycin_Estase"/>
</dbReference>
<keyword evidence="1" id="KW-0812">Transmembrane</keyword>
<evidence type="ECO:0000313" key="3">
    <source>
        <dbReference type="Proteomes" id="UP001519308"/>
    </source>
</evidence>
<dbReference type="PIRSF" id="PIRSF036794">
    <property type="entry name" value="UCP_erythr_ester"/>
    <property type="match status" value="1"/>
</dbReference>
<keyword evidence="1" id="KW-0472">Membrane</keyword>
<evidence type="ECO:0000313" key="2">
    <source>
        <dbReference type="EMBL" id="MBP2023713.1"/>
    </source>
</evidence>
<dbReference type="PANTHER" id="PTHR31299">
    <property type="entry name" value="ESTERASE, PUTATIVE (AFU_ORTHOLOGUE AFUA_1G05850)-RELATED"/>
    <property type="match status" value="1"/>
</dbReference>
<keyword evidence="1" id="KW-1133">Transmembrane helix</keyword>
<dbReference type="EMBL" id="JAGGLL010000036">
    <property type="protein sequence ID" value="MBP2023713.1"/>
    <property type="molecule type" value="Genomic_DNA"/>
</dbReference>
<keyword evidence="3" id="KW-1185">Reference proteome</keyword>
<dbReference type="InterPro" id="IPR052036">
    <property type="entry name" value="Hydrolase/PRTase-associated"/>
</dbReference>
<accession>A0ABS4K7E9</accession>
<protein>
    <submittedName>
        <fullName evidence="2">Erythromycin esterase</fullName>
        <ecNumber evidence="2">3.1.1.-</ecNumber>
    </submittedName>
</protein>